<evidence type="ECO:0000313" key="1">
    <source>
        <dbReference type="EMBL" id="MCD2424997.1"/>
    </source>
</evidence>
<sequence>MGTLIIDKKKFVVIEEKKFEKLELLAAQKTASAKKLSLVEGRKLAHKLIDKWSKEK</sequence>
<organism evidence="1 2">
    <name type="scientific">Niabella pedocola</name>
    <dbReference type="NCBI Taxonomy" id="1752077"/>
    <lineage>
        <taxon>Bacteria</taxon>
        <taxon>Pseudomonadati</taxon>
        <taxon>Bacteroidota</taxon>
        <taxon>Chitinophagia</taxon>
        <taxon>Chitinophagales</taxon>
        <taxon>Chitinophagaceae</taxon>
        <taxon>Niabella</taxon>
    </lineage>
</organism>
<gene>
    <name evidence="1" type="ORF">LQ567_19590</name>
</gene>
<evidence type="ECO:0000313" key="2">
    <source>
        <dbReference type="Proteomes" id="UP001199816"/>
    </source>
</evidence>
<reference evidence="1 2" key="1">
    <citation type="submission" date="2021-11" db="EMBL/GenBank/DDBJ databases">
        <title>Genomic of Niabella pedocola.</title>
        <authorList>
            <person name="Wu T."/>
        </authorList>
    </citation>
    <scope>NUCLEOTIDE SEQUENCE [LARGE SCALE GENOMIC DNA]</scope>
    <source>
        <strain evidence="1 2">JCM 31011</strain>
    </source>
</reference>
<dbReference type="RefSeq" id="WP_231007384.1">
    <property type="nucleotide sequence ID" value="NZ_JAJNEC010000006.1"/>
</dbReference>
<proteinExistence type="predicted"/>
<keyword evidence="2" id="KW-1185">Reference proteome</keyword>
<dbReference type="EMBL" id="JAJNEC010000006">
    <property type="protein sequence ID" value="MCD2424997.1"/>
    <property type="molecule type" value="Genomic_DNA"/>
</dbReference>
<accession>A0ABS8PXH9</accession>
<name>A0ABS8PXH9_9BACT</name>
<dbReference type="Proteomes" id="UP001199816">
    <property type="component" value="Unassembled WGS sequence"/>
</dbReference>
<comment type="caution">
    <text evidence="1">The sequence shown here is derived from an EMBL/GenBank/DDBJ whole genome shotgun (WGS) entry which is preliminary data.</text>
</comment>
<protein>
    <submittedName>
        <fullName evidence="1">Uncharacterized protein</fullName>
    </submittedName>
</protein>